<name>A0A1Y1SEK8_9GAMM</name>
<gene>
    <name evidence="4" type="ORF">ATO7_10312</name>
</gene>
<sequence length="314" mass="34882">MTAAKHQPLPLTPMQTEVLGGLSRGDKHLPSKYFYDAAGARLFERICELPEYYPTRTELAILRTHLPTISKQLGPMRWLVEPGSGSGLKTRLLLEALDQPAGYVPIDISDAQLKAYAQDLRQGFPHLNVRPLSADFTADLQLPEGVKKPVIWFPGSTLGNFRPADAQAFLRRLSRWGGGAGELLLGVDLVKPVEVLEAAYNDTAGVTARFNLNLLRHLNHAAGCDFDLSQFRHEARWNPQIGAIQMFLISLGEQTVHVAGHAFALASQEAICTEYSHKYTPTQVEQLAHASGWSLRNMYSDPKNWFGVFHLECI</sequence>
<evidence type="ECO:0000256" key="1">
    <source>
        <dbReference type="ARBA" id="ARBA00022603"/>
    </source>
</evidence>
<evidence type="ECO:0000259" key="3">
    <source>
        <dbReference type="Pfam" id="PF10017"/>
    </source>
</evidence>
<dbReference type="STRING" id="1317117.ATO7_10312"/>
<dbReference type="GO" id="GO:0008168">
    <property type="term" value="F:methyltransferase activity"/>
    <property type="evidence" value="ECO:0007669"/>
    <property type="project" value="UniProtKB-KW"/>
</dbReference>
<dbReference type="Proteomes" id="UP000192342">
    <property type="component" value="Unassembled WGS sequence"/>
</dbReference>
<reference evidence="4 5" key="1">
    <citation type="submission" date="2013-04" db="EMBL/GenBank/DDBJ databases">
        <title>Oceanococcus atlanticus 22II-S10r2 Genome Sequencing.</title>
        <authorList>
            <person name="Lai Q."/>
            <person name="Li G."/>
            <person name="Shao Z."/>
        </authorList>
    </citation>
    <scope>NUCLEOTIDE SEQUENCE [LARGE SCALE GENOMIC DNA]</scope>
    <source>
        <strain evidence="4 5">22II-S10r2</strain>
    </source>
</reference>
<evidence type="ECO:0000313" key="5">
    <source>
        <dbReference type="Proteomes" id="UP000192342"/>
    </source>
</evidence>
<dbReference type="EMBL" id="AQQV01000002">
    <property type="protein sequence ID" value="ORE87428.1"/>
    <property type="molecule type" value="Genomic_DNA"/>
</dbReference>
<keyword evidence="2" id="KW-0808">Transferase</keyword>
<dbReference type="SUPFAM" id="SSF53335">
    <property type="entry name" value="S-adenosyl-L-methionine-dependent methyltransferases"/>
    <property type="match status" value="1"/>
</dbReference>
<keyword evidence="5" id="KW-1185">Reference proteome</keyword>
<keyword evidence="1" id="KW-0489">Methyltransferase</keyword>
<accession>A0A1Y1SEK8</accession>
<dbReference type="NCBIfam" id="TIGR03438">
    <property type="entry name" value="egtD_ergothio"/>
    <property type="match status" value="1"/>
</dbReference>
<dbReference type="OrthoDB" id="5289726at2"/>
<dbReference type="InterPro" id="IPR035094">
    <property type="entry name" value="EgtD"/>
</dbReference>
<dbReference type="PANTHER" id="PTHR43397:SF1">
    <property type="entry name" value="ERGOTHIONEINE BIOSYNTHESIS PROTEIN 1"/>
    <property type="match status" value="1"/>
</dbReference>
<organism evidence="4 5">
    <name type="scientific">Oceanococcus atlanticus</name>
    <dbReference type="NCBI Taxonomy" id="1317117"/>
    <lineage>
        <taxon>Bacteria</taxon>
        <taxon>Pseudomonadati</taxon>
        <taxon>Pseudomonadota</taxon>
        <taxon>Gammaproteobacteria</taxon>
        <taxon>Chromatiales</taxon>
        <taxon>Oceanococcaceae</taxon>
        <taxon>Oceanococcus</taxon>
    </lineage>
</organism>
<protein>
    <recommendedName>
        <fullName evidence="3">Histidine-specific methyltransferase SAM-dependent domain-containing protein</fullName>
    </recommendedName>
</protein>
<dbReference type="InterPro" id="IPR019257">
    <property type="entry name" value="MeTrfase_dom"/>
</dbReference>
<evidence type="ECO:0000313" key="4">
    <source>
        <dbReference type="EMBL" id="ORE87428.1"/>
    </source>
</evidence>
<dbReference type="Pfam" id="PF10017">
    <property type="entry name" value="Methyltransf_33"/>
    <property type="match status" value="1"/>
</dbReference>
<dbReference type="PANTHER" id="PTHR43397">
    <property type="entry name" value="ERGOTHIONEINE BIOSYNTHESIS PROTEIN 1"/>
    <property type="match status" value="1"/>
</dbReference>
<dbReference type="PIRSF" id="PIRSF018005">
    <property type="entry name" value="UCP018005"/>
    <property type="match status" value="1"/>
</dbReference>
<dbReference type="InterPro" id="IPR017804">
    <property type="entry name" value="MeTrfase_EgtD-like"/>
</dbReference>
<dbReference type="InterPro" id="IPR051128">
    <property type="entry name" value="EgtD_Methyltrsf_superfamily"/>
</dbReference>
<dbReference type="InterPro" id="IPR029063">
    <property type="entry name" value="SAM-dependent_MTases_sf"/>
</dbReference>
<proteinExistence type="predicted"/>
<dbReference type="Gene3D" id="3.40.50.150">
    <property type="entry name" value="Vaccinia Virus protein VP39"/>
    <property type="match status" value="1"/>
</dbReference>
<comment type="caution">
    <text evidence="4">The sequence shown here is derived from an EMBL/GenBank/DDBJ whole genome shotgun (WGS) entry which is preliminary data.</text>
</comment>
<dbReference type="GO" id="GO:0032259">
    <property type="term" value="P:methylation"/>
    <property type="evidence" value="ECO:0007669"/>
    <property type="project" value="UniProtKB-KW"/>
</dbReference>
<feature type="domain" description="Histidine-specific methyltransferase SAM-dependent" evidence="3">
    <location>
        <begin position="14"/>
        <end position="312"/>
    </location>
</feature>
<dbReference type="AlphaFoldDB" id="A0A1Y1SEK8"/>
<evidence type="ECO:0000256" key="2">
    <source>
        <dbReference type="ARBA" id="ARBA00022679"/>
    </source>
</evidence>
<dbReference type="CDD" id="cd02440">
    <property type="entry name" value="AdoMet_MTases"/>
    <property type="match status" value="1"/>
</dbReference>
<dbReference type="RefSeq" id="WP_083561662.1">
    <property type="nucleotide sequence ID" value="NZ_AQQV01000002.1"/>
</dbReference>